<comment type="caution">
    <text evidence="3">The sequence shown here is derived from an EMBL/GenBank/DDBJ whole genome shotgun (WGS) entry which is preliminary data.</text>
</comment>
<dbReference type="InterPro" id="IPR000719">
    <property type="entry name" value="Prot_kinase_dom"/>
</dbReference>
<feature type="region of interest" description="Disordered" evidence="1">
    <location>
        <begin position="68"/>
        <end position="92"/>
    </location>
</feature>
<dbReference type="PROSITE" id="PS50011">
    <property type="entry name" value="PROTEIN_KINASE_DOM"/>
    <property type="match status" value="1"/>
</dbReference>
<protein>
    <recommendedName>
        <fullName evidence="2">Protein kinase domain-containing protein</fullName>
    </recommendedName>
</protein>
<dbReference type="HOGENOM" id="CLU_044881_1_0_1"/>
<organism evidence="3 4">
    <name type="scientific">Sporothrix brasiliensis 5110</name>
    <dbReference type="NCBI Taxonomy" id="1398154"/>
    <lineage>
        <taxon>Eukaryota</taxon>
        <taxon>Fungi</taxon>
        <taxon>Dikarya</taxon>
        <taxon>Ascomycota</taxon>
        <taxon>Pezizomycotina</taxon>
        <taxon>Sordariomycetes</taxon>
        <taxon>Sordariomycetidae</taxon>
        <taxon>Ophiostomatales</taxon>
        <taxon>Ophiostomataceae</taxon>
        <taxon>Sporothrix</taxon>
    </lineage>
</organism>
<dbReference type="GO" id="GO:0004672">
    <property type="term" value="F:protein kinase activity"/>
    <property type="evidence" value="ECO:0007669"/>
    <property type="project" value="InterPro"/>
</dbReference>
<feature type="compositionally biased region" description="Acidic residues" evidence="1">
    <location>
        <begin position="78"/>
        <end position="91"/>
    </location>
</feature>
<dbReference type="GeneID" id="63673940"/>
<evidence type="ECO:0000313" key="4">
    <source>
        <dbReference type="Proteomes" id="UP000031575"/>
    </source>
</evidence>
<dbReference type="Proteomes" id="UP000031575">
    <property type="component" value="Unassembled WGS sequence"/>
</dbReference>
<dbReference type="Gene3D" id="1.10.510.10">
    <property type="entry name" value="Transferase(Phosphotransferase) domain 1"/>
    <property type="match status" value="1"/>
</dbReference>
<dbReference type="VEuPathDB" id="FungiDB:SPBR_00700"/>
<accession>A0A0C2ISL8</accession>
<feature type="compositionally biased region" description="Basic and acidic residues" evidence="1">
    <location>
        <begin position="1"/>
        <end position="15"/>
    </location>
</feature>
<evidence type="ECO:0000259" key="2">
    <source>
        <dbReference type="PROSITE" id="PS50011"/>
    </source>
</evidence>
<dbReference type="OrthoDB" id="4267316at2759"/>
<feature type="region of interest" description="Disordered" evidence="1">
    <location>
        <begin position="1"/>
        <end position="53"/>
    </location>
</feature>
<feature type="compositionally biased region" description="Basic and acidic residues" evidence="1">
    <location>
        <begin position="68"/>
        <end position="77"/>
    </location>
</feature>
<dbReference type="SUPFAM" id="SSF56112">
    <property type="entry name" value="Protein kinase-like (PK-like)"/>
    <property type="match status" value="1"/>
</dbReference>
<name>A0A0C2ISL8_9PEZI</name>
<proteinExistence type="predicted"/>
<evidence type="ECO:0000313" key="3">
    <source>
        <dbReference type="EMBL" id="KIH89845.1"/>
    </source>
</evidence>
<gene>
    <name evidence="3" type="ORF">SPBR_00700</name>
</gene>
<dbReference type="AlphaFoldDB" id="A0A0C2ISL8"/>
<dbReference type="RefSeq" id="XP_040617855.1">
    <property type="nucleotide sequence ID" value="XM_040759019.1"/>
</dbReference>
<dbReference type="InterPro" id="IPR011009">
    <property type="entry name" value="Kinase-like_dom_sf"/>
</dbReference>
<sequence>MYEYQSKKDPPRPDDFPYQVGRSFSIRQHRAPPPFGMRYRISPGLRQDTDFDRDPTLYKLSNLERCLRHPPQERPPCEDSDEEDGNDDNEHDYDTVYTLHITEEIVARVGHGAQILRCRVDGQGDNEDNYVAKIYDAAYYDKYDSWFGDVSFAADHDYSVEVAAYEHLHGEGANGRYTPTYYGSYTLDLPVPKDASGGADRPATRPVRLIIIEYIAGTSMFALLKRGVVDTIPVPRRLELMAEAMESRCELEFLGLAHNDFEPRNVLVLDAALRDDDEGGQCVVIIDFGRSHIVNSYWLLPDYVRPRQTKPRSPMYRFWSCTLNSFGAWIPLVYRRRWPAYNGWLKHRWGSTADDADKYHVPRAIDRELDGYDDETEYIPPESIPLVEDPIPGNIVRSLDPDYEKKLRESWN</sequence>
<evidence type="ECO:0000256" key="1">
    <source>
        <dbReference type="SAM" id="MobiDB-lite"/>
    </source>
</evidence>
<keyword evidence="4" id="KW-1185">Reference proteome</keyword>
<dbReference type="GO" id="GO:0005524">
    <property type="term" value="F:ATP binding"/>
    <property type="evidence" value="ECO:0007669"/>
    <property type="project" value="InterPro"/>
</dbReference>
<dbReference type="EMBL" id="AWTV01000008">
    <property type="protein sequence ID" value="KIH89845.1"/>
    <property type="molecule type" value="Genomic_DNA"/>
</dbReference>
<reference evidence="3 4" key="1">
    <citation type="journal article" date="2014" name="BMC Genomics">
        <title>Comparative genomics of the major fungal agents of human and animal Sporotrichosis: Sporothrix schenckii and Sporothrix brasiliensis.</title>
        <authorList>
            <person name="Teixeira M.M."/>
            <person name="de Almeida L.G."/>
            <person name="Kubitschek-Barreira P."/>
            <person name="Alves F.L."/>
            <person name="Kioshima E.S."/>
            <person name="Abadio A.K."/>
            <person name="Fernandes L."/>
            <person name="Derengowski L.S."/>
            <person name="Ferreira K.S."/>
            <person name="Souza R.C."/>
            <person name="Ruiz J.C."/>
            <person name="de Andrade N.C."/>
            <person name="Paes H.C."/>
            <person name="Nicola A.M."/>
            <person name="Albuquerque P."/>
            <person name="Gerber A.L."/>
            <person name="Martins V.P."/>
            <person name="Peconick L.D."/>
            <person name="Neto A.V."/>
            <person name="Chaucanez C.B."/>
            <person name="Silva P.A."/>
            <person name="Cunha O.L."/>
            <person name="de Oliveira F.F."/>
            <person name="dos Santos T.C."/>
            <person name="Barros A.L."/>
            <person name="Soares M.A."/>
            <person name="de Oliveira L.M."/>
            <person name="Marini M.M."/>
            <person name="Villalobos-Duno H."/>
            <person name="Cunha M.M."/>
            <person name="de Hoog S."/>
            <person name="da Silveira J.F."/>
            <person name="Henrissat B."/>
            <person name="Nino-Vega G.A."/>
            <person name="Cisalpino P.S."/>
            <person name="Mora-Montes H.M."/>
            <person name="Almeida S.R."/>
            <person name="Stajich J.E."/>
            <person name="Lopes-Bezerra L.M."/>
            <person name="Vasconcelos A.T."/>
            <person name="Felipe M.S."/>
        </authorList>
    </citation>
    <scope>NUCLEOTIDE SEQUENCE [LARGE SCALE GENOMIC DNA]</scope>
    <source>
        <strain evidence="3 4">5110</strain>
    </source>
</reference>
<feature type="domain" description="Protein kinase" evidence="2">
    <location>
        <begin position="103"/>
        <end position="412"/>
    </location>
</feature>